<dbReference type="RefSeq" id="WP_381835814.1">
    <property type="nucleotide sequence ID" value="NZ_JBHTCF010000014.1"/>
</dbReference>
<name>A0ABW2JQL1_9ACTN</name>
<dbReference type="PANTHER" id="PTHR43377">
    <property type="entry name" value="BILIVERDIN REDUCTASE A"/>
    <property type="match status" value="1"/>
</dbReference>
<dbReference type="Pfam" id="PF22725">
    <property type="entry name" value="GFO_IDH_MocA_C3"/>
    <property type="match status" value="1"/>
</dbReference>
<evidence type="ECO:0000259" key="1">
    <source>
        <dbReference type="Pfam" id="PF01408"/>
    </source>
</evidence>
<evidence type="ECO:0000259" key="2">
    <source>
        <dbReference type="Pfam" id="PF22725"/>
    </source>
</evidence>
<dbReference type="InterPro" id="IPR055170">
    <property type="entry name" value="GFO_IDH_MocA-like_dom"/>
</dbReference>
<dbReference type="InterPro" id="IPR036291">
    <property type="entry name" value="NAD(P)-bd_dom_sf"/>
</dbReference>
<dbReference type="Pfam" id="PF01408">
    <property type="entry name" value="GFO_IDH_MocA"/>
    <property type="match status" value="1"/>
</dbReference>
<dbReference type="SUPFAM" id="SSF51735">
    <property type="entry name" value="NAD(P)-binding Rossmann-fold domains"/>
    <property type="match status" value="1"/>
</dbReference>
<dbReference type="Proteomes" id="UP001596523">
    <property type="component" value="Unassembled WGS sequence"/>
</dbReference>
<dbReference type="Gene3D" id="3.30.360.10">
    <property type="entry name" value="Dihydrodipicolinate Reductase, domain 2"/>
    <property type="match status" value="1"/>
</dbReference>
<evidence type="ECO:0000313" key="4">
    <source>
        <dbReference type="Proteomes" id="UP001596523"/>
    </source>
</evidence>
<feature type="domain" description="Gfo/Idh/MocA-like oxidoreductase N-terminal" evidence="1">
    <location>
        <begin position="5"/>
        <end position="117"/>
    </location>
</feature>
<dbReference type="SUPFAM" id="SSF55347">
    <property type="entry name" value="Glyceraldehyde-3-phosphate dehydrogenase-like, C-terminal domain"/>
    <property type="match status" value="1"/>
</dbReference>
<accession>A0ABW2JQL1</accession>
<reference evidence="4" key="1">
    <citation type="journal article" date="2019" name="Int. J. Syst. Evol. Microbiol.">
        <title>The Global Catalogue of Microorganisms (GCM) 10K type strain sequencing project: providing services to taxonomists for standard genome sequencing and annotation.</title>
        <authorList>
            <consortium name="The Broad Institute Genomics Platform"/>
            <consortium name="The Broad Institute Genome Sequencing Center for Infectious Disease"/>
            <person name="Wu L."/>
            <person name="Ma J."/>
        </authorList>
    </citation>
    <scope>NUCLEOTIDE SEQUENCE [LARGE SCALE GENOMIC DNA]</scope>
    <source>
        <strain evidence="4">SYNS20</strain>
    </source>
</reference>
<dbReference type="PANTHER" id="PTHR43377:SF1">
    <property type="entry name" value="BILIVERDIN REDUCTASE A"/>
    <property type="match status" value="1"/>
</dbReference>
<feature type="domain" description="GFO/IDH/MocA-like oxidoreductase" evidence="2">
    <location>
        <begin position="125"/>
        <end position="257"/>
    </location>
</feature>
<proteinExistence type="predicted"/>
<evidence type="ECO:0000313" key="3">
    <source>
        <dbReference type="EMBL" id="MFC7308112.1"/>
    </source>
</evidence>
<sequence>MQGLSVGVIGAGSMAGVHVPCWRQLGARVTVCSDDGNAAALAAAHQVDTVDSVDELLDRCELIDICTPSHTHKELALLSAKAGRHIVCEKPLALHAGDAEEMIDAAEHAGVHLFPGHVVRYFPEYAAAAEKVTAGAIGELAVLRFSRSGRNPSTWKPWFSDPELSGGILVDQMIHDFDYARWVAGDVNRVYAQIRHADDGTVPLGRRRGPGKAAPVVSATAVLTHASGAVSHVQGVWGLPGNPFRTTFRLAGTHGLLQHDSERTRAVRVVAEAGGPGEVIPPKYPLTRSPYLDELREFAVAVAGGPAPRVGARDGLAALRIADAARESVRTDRAVTVAGGAR</sequence>
<protein>
    <submittedName>
        <fullName evidence="3">Gfo/Idh/MocA family protein</fullName>
    </submittedName>
</protein>
<dbReference type="Gene3D" id="3.40.50.720">
    <property type="entry name" value="NAD(P)-binding Rossmann-like Domain"/>
    <property type="match status" value="1"/>
</dbReference>
<organism evidence="3 4">
    <name type="scientific">Streptomyces monticola</name>
    <dbReference type="NCBI Taxonomy" id="2666263"/>
    <lineage>
        <taxon>Bacteria</taxon>
        <taxon>Bacillati</taxon>
        <taxon>Actinomycetota</taxon>
        <taxon>Actinomycetes</taxon>
        <taxon>Kitasatosporales</taxon>
        <taxon>Streptomycetaceae</taxon>
        <taxon>Streptomyces</taxon>
    </lineage>
</organism>
<dbReference type="EMBL" id="JBHTCF010000014">
    <property type="protein sequence ID" value="MFC7308112.1"/>
    <property type="molecule type" value="Genomic_DNA"/>
</dbReference>
<keyword evidence="4" id="KW-1185">Reference proteome</keyword>
<dbReference type="InterPro" id="IPR000683">
    <property type="entry name" value="Gfo/Idh/MocA-like_OxRdtase_N"/>
</dbReference>
<dbReference type="InterPro" id="IPR051450">
    <property type="entry name" value="Gfo/Idh/MocA_Oxidoreductases"/>
</dbReference>
<comment type="caution">
    <text evidence="3">The sequence shown here is derived from an EMBL/GenBank/DDBJ whole genome shotgun (WGS) entry which is preliminary data.</text>
</comment>
<gene>
    <name evidence="3" type="ORF">ACFQVC_28280</name>
</gene>